<dbReference type="Pfam" id="PF01592">
    <property type="entry name" value="NifU_N"/>
    <property type="match status" value="1"/>
</dbReference>
<protein>
    <submittedName>
        <fullName evidence="3">SUF system NifU family Fe-S cluster assembly protein</fullName>
    </submittedName>
</protein>
<organism evidence="3 4">
    <name type="scientific">Actinotignum sanguinis</name>
    <dbReference type="NCBI Taxonomy" id="1445614"/>
    <lineage>
        <taxon>Bacteria</taxon>
        <taxon>Bacillati</taxon>
        <taxon>Actinomycetota</taxon>
        <taxon>Actinomycetes</taxon>
        <taxon>Actinomycetales</taxon>
        <taxon>Actinomycetaceae</taxon>
        <taxon>Actinotignum</taxon>
    </lineage>
</organism>
<dbReference type="SUPFAM" id="SSF82649">
    <property type="entry name" value="SufE/NifU"/>
    <property type="match status" value="1"/>
</dbReference>
<comment type="caution">
    <text evidence="3">The sequence shown here is derived from an EMBL/GenBank/DDBJ whole genome shotgun (WGS) entry which is preliminary data.</text>
</comment>
<sequence length="190" mass="20128">MSELDELYQQIILDAARERHGEGELAPVEAGAGAAGAGAQSGPCGESTQVNPMCGDEVTLEVRLSPDGEKIAELAWQGQGCSISQASISIMNDLVAGQSIEHLATLYSYFREMMDSRGAELPEAAADALEDAAAFHGVARFPMRIKCALLGWMAVREATDEALRHLGTSDGQESGSAEDTSQNTKETPEQ</sequence>
<feature type="domain" description="NIF system FeS cluster assembly NifU N-terminal" evidence="2">
    <location>
        <begin position="40"/>
        <end position="147"/>
    </location>
</feature>
<dbReference type="RefSeq" id="WP_016442709.1">
    <property type="nucleotide sequence ID" value="NZ_CAMXYX010000003.1"/>
</dbReference>
<feature type="compositionally biased region" description="Polar residues" evidence="1">
    <location>
        <begin position="169"/>
        <end position="190"/>
    </location>
</feature>
<dbReference type="NCBIfam" id="TIGR01994">
    <property type="entry name" value="SUF_scaf_2"/>
    <property type="match status" value="1"/>
</dbReference>
<proteinExistence type="predicted"/>
<dbReference type="CDD" id="cd06664">
    <property type="entry name" value="IscU_like"/>
    <property type="match status" value="1"/>
</dbReference>
<dbReference type="Proteomes" id="UP001219297">
    <property type="component" value="Unassembled WGS sequence"/>
</dbReference>
<dbReference type="EMBL" id="JARBHI010000012">
    <property type="protein sequence ID" value="MDE1656598.1"/>
    <property type="molecule type" value="Genomic_DNA"/>
</dbReference>
<dbReference type="GeneID" id="83608949"/>
<dbReference type="Gene3D" id="3.90.1010.10">
    <property type="match status" value="1"/>
</dbReference>
<evidence type="ECO:0000256" key="1">
    <source>
        <dbReference type="SAM" id="MobiDB-lite"/>
    </source>
</evidence>
<name>A0ABT5VA89_9ACTO</name>
<reference evidence="3 4" key="1">
    <citation type="submission" date="2023-02" db="EMBL/GenBank/DDBJ databases">
        <title>Defining the Infant Male Urobiome and Moving Towards Mechanisms in Urobiome Research.</title>
        <authorList>
            <person name="Reasoner S."/>
            <person name="Flores V."/>
            <person name="Van Horn G."/>
            <person name="Morales G."/>
            <person name="Peard L."/>
            <person name="Abelson B."/>
            <person name="Manuel C."/>
            <person name="Lee J."/>
            <person name="Baker B."/>
            <person name="Williams T."/>
            <person name="Schmitz J."/>
            <person name="Clayton D."/>
            <person name="Hadjifrangiskou M."/>
        </authorList>
    </citation>
    <scope>NUCLEOTIDE SEQUENCE [LARGE SCALE GENOMIC DNA]</scope>
    <source>
        <strain evidence="3 4">AS1053</strain>
    </source>
</reference>
<gene>
    <name evidence="3" type="ORF">PWJ81_05890</name>
</gene>
<keyword evidence="4" id="KW-1185">Reference proteome</keyword>
<accession>A0ABT5VA89</accession>
<evidence type="ECO:0000259" key="2">
    <source>
        <dbReference type="Pfam" id="PF01592"/>
    </source>
</evidence>
<evidence type="ECO:0000313" key="4">
    <source>
        <dbReference type="Proteomes" id="UP001219297"/>
    </source>
</evidence>
<dbReference type="PANTHER" id="PTHR10093">
    <property type="entry name" value="IRON-SULFUR CLUSTER ASSEMBLY ENZYME NIFU HOMOLOG"/>
    <property type="match status" value="1"/>
</dbReference>
<feature type="region of interest" description="Disordered" evidence="1">
    <location>
        <begin position="163"/>
        <end position="190"/>
    </location>
</feature>
<evidence type="ECO:0000313" key="3">
    <source>
        <dbReference type="EMBL" id="MDE1656598.1"/>
    </source>
</evidence>
<dbReference type="InterPro" id="IPR002871">
    <property type="entry name" value="NIF_FeS_clus_asmbl_NifU_N"/>
</dbReference>